<evidence type="ECO:0000313" key="2">
    <source>
        <dbReference type="Proteomes" id="UP000292373"/>
    </source>
</evidence>
<accession>A0A4V6MV33</accession>
<dbReference type="OrthoDB" id="3733423at2"/>
<dbReference type="AlphaFoldDB" id="A0A4V6MV33"/>
<reference evidence="1 2" key="1">
    <citation type="submission" date="2019-01" db="EMBL/GenBank/DDBJ databases">
        <title>Lactibacter flavus gen. nov., sp. nov., a novel bacterium of the family Propionibacteriaceae isolated from raw milk and dairy products.</title>
        <authorList>
            <person name="Huptas C."/>
            <person name="Wenning M."/>
            <person name="Breitenwieser F."/>
            <person name="Doll E."/>
            <person name="Von Neubeck M."/>
            <person name="Busse H.-J."/>
            <person name="Scherer S."/>
        </authorList>
    </citation>
    <scope>NUCLEOTIDE SEQUENCE [LARGE SCALE GENOMIC DNA]</scope>
    <source>
        <strain evidence="1 2">KCTC 33808</strain>
    </source>
</reference>
<dbReference type="RefSeq" id="WP_131166539.1">
    <property type="nucleotide sequence ID" value="NZ_SDMQ01000001.1"/>
</dbReference>
<keyword evidence="2" id="KW-1185">Reference proteome</keyword>
<protein>
    <submittedName>
        <fullName evidence="1">Uncharacterized protein</fullName>
    </submittedName>
</protein>
<dbReference type="Proteomes" id="UP000292373">
    <property type="component" value="Unassembled WGS sequence"/>
</dbReference>
<dbReference type="EMBL" id="SDMQ01000001">
    <property type="protein sequence ID" value="TBT88408.1"/>
    <property type="molecule type" value="Genomic_DNA"/>
</dbReference>
<evidence type="ECO:0000313" key="1">
    <source>
        <dbReference type="EMBL" id="TBT88408.1"/>
    </source>
</evidence>
<gene>
    <name evidence="1" type="ORF">ET989_00120</name>
</gene>
<comment type="caution">
    <text evidence="1">The sequence shown here is derived from an EMBL/GenBank/DDBJ whole genome shotgun (WGS) entry which is preliminary data.</text>
</comment>
<sequence>MSAWHAAIAFALTGERLDLGAQAVPDPDALARELEEAGWPAERVIAHAQHAAGVQPWPHPVPDNLRAGLGAAQLHAAVARARDRLGLTVLTVLPPSRRTRLDADERRLLAEVPPHFGR</sequence>
<proteinExistence type="predicted"/>
<organism evidence="1 2">
    <name type="scientific">Propioniciclava sinopodophylli</name>
    <dbReference type="NCBI Taxonomy" id="1837344"/>
    <lineage>
        <taxon>Bacteria</taxon>
        <taxon>Bacillati</taxon>
        <taxon>Actinomycetota</taxon>
        <taxon>Actinomycetes</taxon>
        <taxon>Propionibacteriales</taxon>
        <taxon>Propionibacteriaceae</taxon>
        <taxon>Propioniciclava</taxon>
    </lineage>
</organism>
<name>A0A4V6MV33_9ACTN</name>